<name>A0A3B1BXB2_9ZZZZ</name>
<gene>
    <name evidence="2" type="ORF">MNBD_IGNAVI01-665</name>
</gene>
<dbReference type="Gene3D" id="3.30.2010.10">
    <property type="entry name" value="Metalloproteases ('zincins'), catalytic domain"/>
    <property type="match status" value="1"/>
</dbReference>
<protein>
    <submittedName>
        <fullName evidence="2">Predicted metal-dependent hydrolase</fullName>
    </submittedName>
</protein>
<dbReference type="PANTHER" id="PTHR30399:SF1">
    <property type="entry name" value="UTP PYROPHOSPHATASE"/>
    <property type="match status" value="1"/>
</dbReference>
<proteinExistence type="predicted"/>
<accession>A0A3B1BXB2</accession>
<keyword evidence="2" id="KW-0378">Hydrolase</keyword>
<organism evidence="2">
    <name type="scientific">hydrothermal vent metagenome</name>
    <dbReference type="NCBI Taxonomy" id="652676"/>
    <lineage>
        <taxon>unclassified sequences</taxon>
        <taxon>metagenomes</taxon>
        <taxon>ecological metagenomes</taxon>
    </lineage>
</organism>
<sequence length="236" mass="27541">MIHIDGIGEVLFKKSRRARKINISVKPFEGIVVSFPYYVSYKVAEEVAVSKIDWLKKSIDKIKNYENKKVLYDESTDFSTRRHELAIQKRSSDDISIYITQGKISVKYPSDMDVHSELVQNAIKFGIERALRIEAKEYLPMRVDRLAEEFGFGYNRVYCKNLKSRWGSCSAKNNINLNIHLMRLSDELVDYVILHELCHTIHKNHSKRFWDKLESVFPGSKSADKKLREFSARTIT</sequence>
<dbReference type="GO" id="GO:0016787">
    <property type="term" value="F:hydrolase activity"/>
    <property type="evidence" value="ECO:0007669"/>
    <property type="project" value="UniProtKB-KW"/>
</dbReference>
<dbReference type="InterPro" id="IPR002725">
    <property type="entry name" value="YgjP-like_metallopeptidase"/>
</dbReference>
<evidence type="ECO:0000259" key="1">
    <source>
        <dbReference type="Pfam" id="PF01863"/>
    </source>
</evidence>
<dbReference type="AlphaFoldDB" id="A0A3B1BXB2"/>
<evidence type="ECO:0000313" key="2">
    <source>
        <dbReference type="EMBL" id="VAX16454.1"/>
    </source>
</evidence>
<feature type="domain" description="YgjP-like metallopeptidase" evidence="1">
    <location>
        <begin position="19"/>
        <end position="229"/>
    </location>
</feature>
<dbReference type="Pfam" id="PF01863">
    <property type="entry name" value="YgjP-like"/>
    <property type="match status" value="1"/>
</dbReference>
<dbReference type="EMBL" id="UOGD01000048">
    <property type="protein sequence ID" value="VAX16454.1"/>
    <property type="molecule type" value="Genomic_DNA"/>
</dbReference>
<dbReference type="InterPro" id="IPR053136">
    <property type="entry name" value="UTP_pyrophosphatase-like"/>
</dbReference>
<dbReference type="PANTHER" id="PTHR30399">
    <property type="entry name" value="UNCHARACTERIZED PROTEIN YGJP"/>
    <property type="match status" value="1"/>
</dbReference>
<reference evidence="2" key="1">
    <citation type="submission" date="2018-06" db="EMBL/GenBank/DDBJ databases">
        <authorList>
            <person name="Zhirakovskaya E."/>
        </authorList>
    </citation>
    <scope>NUCLEOTIDE SEQUENCE</scope>
</reference>
<dbReference type="CDD" id="cd07344">
    <property type="entry name" value="M48_yhfN_like"/>
    <property type="match status" value="1"/>
</dbReference>